<evidence type="ECO:0000259" key="2">
    <source>
        <dbReference type="Pfam" id="PF22570"/>
    </source>
</evidence>
<dbReference type="EMBL" id="WPIK01000007">
    <property type="protein sequence ID" value="MVN21783.1"/>
    <property type="molecule type" value="Genomic_DNA"/>
</dbReference>
<organism evidence="3 4">
    <name type="scientific">Mucilaginibacter arboris</name>
    <dbReference type="NCBI Taxonomy" id="2682090"/>
    <lineage>
        <taxon>Bacteria</taxon>
        <taxon>Pseudomonadati</taxon>
        <taxon>Bacteroidota</taxon>
        <taxon>Sphingobacteriia</taxon>
        <taxon>Sphingobacteriales</taxon>
        <taxon>Sphingobacteriaceae</taxon>
        <taxon>Mucilaginibacter</taxon>
    </lineage>
</organism>
<evidence type="ECO:0000256" key="1">
    <source>
        <dbReference type="SAM" id="Phobius"/>
    </source>
</evidence>
<keyword evidence="4" id="KW-1185">Reference proteome</keyword>
<dbReference type="Proteomes" id="UP000462014">
    <property type="component" value="Unassembled WGS sequence"/>
</dbReference>
<feature type="transmembrane region" description="Helical" evidence="1">
    <location>
        <begin position="12"/>
        <end position="30"/>
    </location>
</feature>
<feature type="domain" description="LiaF transmembrane" evidence="2">
    <location>
        <begin position="17"/>
        <end position="112"/>
    </location>
</feature>
<dbReference type="Pfam" id="PF22570">
    <property type="entry name" value="LiaF-TM"/>
    <property type="match status" value="1"/>
</dbReference>
<accession>A0A7K1SWV9</accession>
<protein>
    <recommendedName>
        <fullName evidence="2">LiaF transmembrane domain-containing protein</fullName>
    </recommendedName>
</protein>
<keyword evidence="1" id="KW-1133">Transmembrane helix</keyword>
<keyword evidence="1" id="KW-0472">Membrane</keyword>
<dbReference type="PANTHER" id="PTHR40763:SF5">
    <property type="entry name" value="MEMBRANE PROTEIN"/>
    <property type="match status" value="1"/>
</dbReference>
<comment type="caution">
    <text evidence="3">The sequence shown here is derived from an EMBL/GenBank/DDBJ whole genome shotgun (WGS) entry which is preliminary data.</text>
</comment>
<evidence type="ECO:0000313" key="3">
    <source>
        <dbReference type="EMBL" id="MVN21783.1"/>
    </source>
</evidence>
<reference evidence="3 4" key="1">
    <citation type="submission" date="2019-12" db="EMBL/GenBank/DDBJ databases">
        <title>Mucilaginibacter sp. HMF7410 genome sequencing and assembly.</title>
        <authorList>
            <person name="Kang H."/>
            <person name="Cha I."/>
            <person name="Kim H."/>
            <person name="Joh K."/>
        </authorList>
    </citation>
    <scope>NUCLEOTIDE SEQUENCE [LARGE SCALE GENOMIC DNA]</scope>
    <source>
        <strain evidence="3 4">HMF7410</strain>
    </source>
</reference>
<feature type="transmembrane region" description="Helical" evidence="1">
    <location>
        <begin position="36"/>
        <end position="55"/>
    </location>
</feature>
<sequence>MNNFHYNPSKKSNKSLAGLILTVVGLALLVHQLDWFFFPNWLFSWPMILIIIGLAKRANNRSKNNSSWLILIVIGCLFLLERIFPAENVVHLGWPVILIAVGLWIIFGRNQEKVNYKQPFSKEAFVNNDFLNPDPEEPAATEPSYTNQTRTEGNEDYLNSFSMFGDVKKSIMSKNFKGGEIVNIFSGTNLDFSHADISGRVVVDVVQLFGGTKLIVPPHWQVVSDIAPVFGGVNDKRIPHTDMAANGKVLVLKGVSIFGGVDIKSF</sequence>
<dbReference type="RefSeq" id="WP_157566410.1">
    <property type="nucleotide sequence ID" value="NZ_WPIK01000007.1"/>
</dbReference>
<keyword evidence="1" id="KW-0812">Transmembrane</keyword>
<dbReference type="InterPro" id="IPR054331">
    <property type="entry name" value="LiaF_TM"/>
</dbReference>
<evidence type="ECO:0000313" key="4">
    <source>
        <dbReference type="Proteomes" id="UP000462014"/>
    </source>
</evidence>
<feature type="transmembrane region" description="Helical" evidence="1">
    <location>
        <begin position="90"/>
        <end position="107"/>
    </location>
</feature>
<dbReference type="PANTHER" id="PTHR40763">
    <property type="entry name" value="MEMBRANE PROTEIN-RELATED"/>
    <property type="match status" value="1"/>
</dbReference>
<dbReference type="AlphaFoldDB" id="A0A7K1SWV9"/>
<feature type="transmembrane region" description="Helical" evidence="1">
    <location>
        <begin position="67"/>
        <end position="84"/>
    </location>
</feature>
<name>A0A7K1SWV9_9SPHI</name>
<proteinExistence type="predicted"/>
<gene>
    <name evidence="3" type="ORF">GO621_09560</name>
</gene>